<keyword evidence="8" id="KW-0902">Two-component regulatory system</keyword>
<feature type="domain" description="Signal transduction histidine kinase subgroup 3 dimerisation and phosphoacceptor" evidence="11">
    <location>
        <begin position="186"/>
        <end position="248"/>
    </location>
</feature>
<dbReference type="PANTHER" id="PTHR24421:SF10">
    <property type="entry name" value="NITRATE_NITRITE SENSOR PROTEIN NARQ"/>
    <property type="match status" value="1"/>
</dbReference>
<accession>A0A263D900</accession>
<feature type="transmembrane region" description="Helical" evidence="9">
    <location>
        <begin position="12"/>
        <end position="35"/>
    </location>
</feature>
<proteinExistence type="predicted"/>
<dbReference type="Pfam" id="PF02518">
    <property type="entry name" value="HATPase_c"/>
    <property type="match status" value="1"/>
</dbReference>
<sequence>MRHRTPAVQDVAVTLTTFAGGCLLYLTGIFPIGAANPDIPVWPRVAVFATACALELLRRRSPATALCLSVLPVAADIAMGLSIPVLIVLSDLLYAATLYGSRRLNRAMIPLVSVITIGATIVTLVLIPDWRGAIVAAVIALPFLITPVWWAANVRQHQEIAATERANAGQLAKIAALDREAAVAGERARMARDLHDVIAGHLSAIAIQSEALLAHTDSDPATVRRVVRSVRSNSVDALEEMRMMIGLLTRGNGTEEAAATTPPRLSELSKIVESARASGMVVDVHTELESMLPLPAAVDLTAYRIAQEALTNAVKHAPGGRASLTVRRVEDRLTVEVTNELPGGRTQADEQGAGLLNMRERARAIGGSLTAGPCETTWRVSAVLPVTAAR</sequence>
<evidence type="ECO:0000256" key="7">
    <source>
        <dbReference type="ARBA" id="ARBA00022840"/>
    </source>
</evidence>
<name>A0A263D900_9PSEU</name>
<dbReference type="PROSITE" id="PS51257">
    <property type="entry name" value="PROKAR_LIPOPROTEIN"/>
    <property type="match status" value="1"/>
</dbReference>
<dbReference type="PANTHER" id="PTHR24421">
    <property type="entry name" value="NITRATE/NITRITE SENSOR PROTEIN NARX-RELATED"/>
    <property type="match status" value="1"/>
</dbReference>
<evidence type="ECO:0000259" key="10">
    <source>
        <dbReference type="Pfam" id="PF02518"/>
    </source>
</evidence>
<dbReference type="Gene3D" id="3.30.565.10">
    <property type="entry name" value="Histidine kinase-like ATPase, C-terminal domain"/>
    <property type="match status" value="1"/>
</dbReference>
<keyword evidence="3" id="KW-0597">Phosphoprotein</keyword>
<evidence type="ECO:0000256" key="8">
    <source>
        <dbReference type="ARBA" id="ARBA00023012"/>
    </source>
</evidence>
<evidence type="ECO:0000256" key="5">
    <source>
        <dbReference type="ARBA" id="ARBA00022741"/>
    </source>
</evidence>
<dbReference type="EC" id="2.7.13.3" evidence="2"/>
<dbReference type="OrthoDB" id="227596at2"/>
<dbReference type="GO" id="GO:0005524">
    <property type="term" value="F:ATP binding"/>
    <property type="evidence" value="ECO:0007669"/>
    <property type="project" value="UniProtKB-KW"/>
</dbReference>
<keyword evidence="9" id="KW-0472">Membrane</keyword>
<evidence type="ECO:0000256" key="2">
    <source>
        <dbReference type="ARBA" id="ARBA00012438"/>
    </source>
</evidence>
<dbReference type="SUPFAM" id="SSF55874">
    <property type="entry name" value="ATPase domain of HSP90 chaperone/DNA topoisomerase II/histidine kinase"/>
    <property type="match status" value="1"/>
</dbReference>
<dbReference type="Proteomes" id="UP000242444">
    <property type="component" value="Unassembled WGS sequence"/>
</dbReference>
<dbReference type="InterPro" id="IPR011712">
    <property type="entry name" value="Sig_transdc_His_kin_sub3_dim/P"/>
</dbReference>
<dbReference type="Pfam" id="PF07730">
    <property type="entry name" value="HisKA_3"/>
    <property type="match status" value="1"/>
</dbReference>
<evidence type="ECO:0000256" key="6">
    <source>
        <dbReference type="ARBA" id="ARBA00022777"/>
    </source>
</evidence>
<reference evidence="12 13" key="1">
    <citation type="submission" date="2017-07" db="EMBL/GenBank/DDBJ databases">
        <title>Amycolatopsis antarcticus sp. nov., isolated from the surface of an Antarcticus brown macroalga.</title>
        <authorList>
            <person name="Wang J."/>
            <person name="Leiva S."/>
            <person name="Huang J."/>
            <person name="Huang Y."/>
        </authorList>
    </citation>
    <scope>NUCLEOTIDE SEQUENCE [LARGE SCALE GENOMIC DNA]</scope>
    <source>
        <strain evidence="12 13">AU-G6</strain>
    </source>
</reference>
<keyword evidence="9" id="KW-0812">Transmembrane</keyword>
<evidence type="ECO:0000313" key="13">
    <source>
        <dbReference type="Proteomes" id="UP000242444"/>
    </source>
</evidence>
<dbReference type="InterPro" id="IPR036890">
    <property type="entry name" value="HATPase_C_sf"/>
</dbReference>
<evidence type="ECO:0000256" key="4">
    <source>
        <dbReference type="ARBA" id="ARBA00022679"/>
    </source>
</evidence>
<evidence type="ECO:0000256" key="3">
    <source>
        <dbReference type="ARBA" id="ARBA00022553"/>
    </source>
</evidence>
<comment type="caution">
    <text evidence="12">The sequence shown here is derived from an EMBL/GenBank/DDBJ whole genome shotgun (WGS) entry which is preliminary data.</text>
</comment>
<dbReference type="Gene3D" id="1.20.5.1930">
    <property type="match status" value="1"/>
</dbReference>
<dbReference type="GO" id="GO:0016020">
    <property type="term" value="C:membrane"/>
    <property type="evidence" value="ECO:0007669"/>
    <property type="project" value="InterPro"/>
</dbReference>
<evidence type="ECO:0000313" key="12">
    <source>
        <dbReference type="EMBL" id="OZM74669.1"/>
    </source>
</evidence>
<dbReference type="AlphaFoldDB" id="A0A263D900"/>
<feature type="transmembrane region" description="Helical" evidence="9">
    <location>
        <begin position="107"/>
        <end position="127"/>
    </location>
</feature>
<dbReference type="InterPro" id="IPR050482">
    <property type="entry name" value="Sensor_HK_TwoCompSys"/>
</dbReference>
<dbReference type="EMBL" id="NKYE01000002">
    <property type="protein sequence ID" value="OZM74669.1"/>
    <property type="molecule type" value="Genomic_DNA"/>
</dbReference>
<keyword evidence="4" id="KW-0808">Transferase</keyword>
<evidence type="ECO:0000259" key="11">
    <source>
        <dbReference type="Pfam" id="PF07730"/>
    </source>
</evidence>
<comment type="catalytic activity">
    <reaction evidence="1">
        <text>ATP + protein L-histidine = ADP + protein N-phospho-L-histidine.</text>
        <dbReference type="EC" id="2.7.13.3"/>
    </reaction>
</comment>
<protein>
    <recommendedName>
        <fullName evidence="2">histidine kinase</fullName>
        <ecNumber evidence="2">2.7.13.3</ecNumber>
    </recommendedName>
</protein>
<organism evidence="12 13">
    <name type="scientific">Amycolatopsis antarctica</name>
    <dbReference type="NCBI Taxonomy" id="1854586"/>
    <lineage>
        <taxon>Bacteria</taxon>
        <taxon>Bacillati</taxon>
        <taxon>Actinomycetota</taxon>
        <taxon>Actinomycetes</taxon>
        <taxon>Pseudonocardiales</taxon>
        <taxon>Pseudonocardiaceae</taxon>
        <taxon>Amycolatopsis</taxon>
    </lineage>
</organism>
<gene>
    <name evidence="12" type="ORF">CFN78_05675</name>
</gene>
<feature type="transmembrane region" description="Helical" evidence="9">
    <location>
        <begin position="134"/>
        <end position="152"/>
    </location>
</feature>
<keyword evidence="13" id="KW-1185">Reference proteome</keyword>
<evidence type="ECO:0000256" key="9">
    <source>
        <dbReference type="SAM" id="Phobius"/>
    </source>
</evidence>
<evidence type="ECO:0000256" key="1">
    <source>
        <dbReference type="ARBA" id="ARBA00000085"/>
    </source>
</evidence>
<keyword evidence="7" id="KW-0067">ATP-binding</keyword>
<dbReference type="InterPro" id="IPR003594">
    <property type="entry name" value="HATPase_dom"/>
</dbReference>
<dbReference type="InParanoid" id="A0A263D900"/>
<feature type="domain" description="Histidine kinase/HSP90-like ATPase" evidence="10">
    <location>
        <begin position="301"/>
        <end position="375"/>
    </location>
</feature>
<dbReference type="GO" id="GO:0046983">
    <property type="term" value="F:protein dimerization activity"/>
    <property type="evidence" value="ECO:0007669"/>
    <property type="project" value="InterPro"/>
</dbReference>
<keyword evidence="6 12" id="KW-0418">Kinase</keyword>
<keyword evidence="9" id="KW-1133">Transmembrane helix</keyword>
<keyword evidence="5" id="KW-0547">Nucleotide-binding</keyword>
<dbReference type="GO" id="GO:0000155">
    <property type="term" value="F:phosphorelay sensor kinase activity"/>
    <property type="evidence" value="ECO:0007669"/>
    <property type="project" value="InterPro"/>
</dbReference>
<dbReference type="CDD" id="cd16917">
    <property type="entry name" value="HATPase_UhpB-NarQ-NarX-like"/>
    <property type="match status" value="1"/>
</dbReference>